<accession>A0A1B9GK62</accession>
<feature type="compositionally biased region" description="Basic and acidic residues" evidence="11">
    <location>
        <begin position="74"/>
        <end position="83"/>
    </location>
</feature>
<feature type="compositionally biased region" description="Low complexity" evidence="11">
    <location>
        <begin position="27"/>
        <end position="41"/>
    </location>
</feature>
<dbReference type="GO" id="GO:0004252">
    <property type="term" value="F:serine-type endopeptidase activity"/>
    <property type="evidence" value="ECO:0007669"/>
    <property type="project" value="InterPro"/>
</dbReference>
<feature type="region of interest" description="Disordered" evidence="11">
    <location>
        <begin position="1"/>
        <end position="195"/>
    </location>
</feature>
<feature type="compositionally biased region" description="Pro residues" evidence="11">
    <location>
        <begin position="1"/>
        <end position="21"/>
    </location>
</feature>
<dbReference type="STRING" id="1296120.A0A1B9GK62"/>
<evidence type="ECO:0000256" key="7">
    <source>
        <dbReference type="ARBA" id="ARBA00022825"/>
    </source>
</evidence>
<feature type="compositionally biased region" description="Gly residues" evidence="11">
    <location>
        <begin position="121"/>
        <end position="134"/>
    </location>
</feature>
<keyword evidence="6 10" id="KW-0378">Hydrolase</keyword>
<evidence type="ECO:0000259" key="12">
    <source>
        <dbReference type="Pfam" id="PF01694"/>
    </source>
</evidence>
<feature type="compositionally biased region" description="Polar residues" evidence="11">
    <location>
        <begin position="159"/>
        <end position="174"/>
    </location>
</feature>
<dbReference type="GO" id="GO:0006508">
    <property type="term" value="P:proteolysis"/>
    <property type="evidence" value="ECO:0007669"/>
    <property type="project" value="UniProtKB-KW"/>
</dbReference>
<evidence type="ECO:0000256" key="3">
    <source>
        <dbReference type="ARBA" id="ARBA00009045"/>
    </source>
</evidence>
<reference evidence="13 14" key="1">
    <citation type="submission" date="2013-07" db="EMBL/GenBank/DDBJ databases">
        <title>The Genome Sequence of Cryptococcus heveanensis BCC8398.</title>
        <authorList>
            <consortium name="The Broad Institute Genome Sequencing Platform"/>
            <person name="Cuomo C."/>
            <person name="Litvintseva A."/>
            <person name="Chen Y."/>
            <person name="Heitman J."/>
            <person name="Sun S."/>
            <person name="Springer D."/>
            <person name="Dromer F."/>
            <person name="Young S.K."/>
            <person name="Zeng Q."/>
            <person name="Gargeya S."/>
            <person name="Fitzgerald M."/>
            <person name="Abouelleil A."/>
            <person name="Alvarado L."/>
            <person name="Berlin A.M."/>
            <person name="Chapman S.B."/>
            <person name="Dewar J."/>
            <person name="Goldberg J."/>
            <person name="Griggs A."/>
            <person name="Gujja S."/>
            <person name="Hansen M."/>
            <person name="Howarth C."/>
            <person name="Imamovic A."/>
            <person name="Larimer J."/>
            <person name="McCowan C."/>
            <person name="Murphy C."/>
            <person name="Pearson M."/>
            <person name="Priest M."/>
            <person name="Roberts A."/>
            <person name="Saif S."/>
            <person name="Shea T."/>
            <person name="Sykes S."/>
            <person name="Wortman J."/>
            <person name="Nusbaum C."/>
            <person name="Birren B."/>
        </authorList>
    </citation>
    <scope>NUCLEOTIDE SEQUENCE [LARGE SCALE GENOMIC DNA]</scope>
    <source>
        <strain evidence="13 14">BCC8398</strain>
    </source>
</reference>
<keyword evidence="4 10" id="KW-0645">Protease</keyword>
<evidence type="ECO:0000256" key="5">
    <source>
        <dbReference type="ARBA" id="ARBA00022692"/>
    </source>
</evidence>
<dbReference type="OrthoDB" id="2146116at2759"/>
<evidence type="ECO:0000256" key="4">
    <source>
        <dbReference type="ARBA" id="ARBA00022670"/>
    </source>
</evidence>
<dbReference type="PANTHER" id="PTHR22936">
    <property type="entry name" value="RHOMBOID-RELATED"/>
    <property type="match status" value="1"/>
</dbReference>
<evidence type="ECO:0000256" key="10">
    <source>
        <dbReference type="RuleBase" id="RU362115"/>
    </source>
</evidence>
<feature type="transmembrane region" description="Helical" evidence="10">
    <location>
        <begin position="460"/>
        <end position="479"/>
    </location>
</feature>
<dbReference type="GO" id="GO:0016020">
    <property type="term" value="C:membrane"/>
    <property type="evidence" value="ECO:0007669"/>
    <property type="project" value="UniProtKB-SubCell"/>
</dbReference>
<feature type="transmembrane region" description="Helical" evidence="10">
    <location>
        <begin position="574"/>
        <end position="594"/>
    </location>
</feature>
<dbReference type="AlphaFoldDB" id="A0A1B9GK62"/>
<gene>
    <name evidence="13" type="ORF">I316_06996</name>
</gene>
<keyword evidence="8 10" id="KW-1133">Transmembrane helix</keyword>
<protein>
    <recommendedName>
        <fullName evidence="10">Rhomboid-type serine protease</fullName>
        <ecNumber evidence="10">3.4.21.105</ecNumber>
    </recommendedName>
</protein>
<name>A0A1B9GK62_9TREE</name>
<feature type="transmembrane region" description="Helical" evidence="10">
    <location>
        <begin position="544"/>
        <end position="562"/>
    </location>
</feature>
<proteinExistence type="inferred from homology"/>
<keyword evidence="9 10" id="KW-0472">Membrane</keyword>
<feature type="transmembrane region" description="Helical" evidence="10">
    <location>
        <begin position="522"/>
        <end position="538"/>
    </location>
</feature>
<organism evidence="13 14">
    <name type="scientific">Kwoniella heveanensis BCC8398</name>
    <dbReference type="NCBI Taxonomy" id="1296120"/>
    <lineage>
        <taxon>Eukaryota</taxon>
        <taxon>Fungi</taxon>
        <taxon>Dikarya</taxon>
        <taxon>Basidiomycota</taxon>
        <taxon>Agaricomycotina</taxon>
        <taxon>Tremellomycetes</taxon>
        <taxon>Tremellales</taxon>
        <taxon>Cryptococcaceae</taxon>
        <taxon>Kwoniella</taxon>
    </lineage>
</organism>
<dbReference type="EC" id="3.4.21.105" evidence="10"/>
<reference evidence="14" key="2">
    <citation type="submission" date="2013-12" db="EMBL/GenBank/DDBJ databases">
        <title>Evolution of pathogenesis and genome organization in the Tremellales.</title>
        <authorList>
            <person name="Cuomo C."/>
            <person name="Litvintseva A."/>
            <person name="Heitman J."/>
            <person name="Chen Y."/>
            <person name="Sun S."/>
            <person name="Springer D."/>
            <person name="Dromer F."/>
            <person name="Young S."/>
            <person name="Zeng Q."/>
            <person name="Chapman S."/>
            <person name="Gujja S."/>
            <person name="Saif S."/>
            <person name="Birren B."/>
        </authorList>
    </citation>
    <scope>NUCLEOTIDE SEQUENCE [LARGE SCALE GENOMIC DNA]</scope>
    <source>
        <strain evidence="14">BCC8398</strain>
    </source>
</reference>
<feature type="transmembrane region" description="Helical" evidence="10">
    <location>
        <begin position="491"/>
        <end position="510"/>
    </location>
</feature>
<evidence type="ECO:0000313" key="14">
    <source>
        <dbReference type="Proteomes" id="UP000092666"/>
    </source>
</evidence>
<keyword evidence="14" id="KW-1185">Reference proteome</keyword>
<dbReference type="Proteomes" id="UP000092666">
    <property type="component" value="Unassembled WGS sequence"/>
</dbReference>
<dbReference type="Gene3D" id="1.20.1540.10">
    <property type="entry name" value="Rhomboid-like"/>
    <property type="match status" value="1"/>
</dbReference>
<keyword evidence="7 10" id="KW-0720">Serine protease</keyword>
<evidence type="ECO:0000256" key="9">
    <source>
        <dbReference type="ARBA" id="ARBA00023136"/>
    </source>
</evidence>
<comment type="catalytic activity">
    <reaction evidence="1 10">
        <text>Cleaves type-1 transmembrane domains using a catalytic dyad composed of serine and histidine that are contributed by different transmembrane domains.</text>
        <dbReference type="EC" id="3.4.21.105"/>
    </reaction>
</comment>
<feature type="compositionally biased region" description="Polar residues" evidence="11">
    <location>
        <begin position="51"/>
        <end position="69"/>
    </location>
</feature>
<feature type="transmembrane region" description="Helical" evidence="10">
    <location>
        <begin position="429"/>
        <end position="448"/>
    </location>
</feature>
<evidence type="ECO:0000256" key="6">
    <source>
        <dbReference type="ARBA" id="ARBA00022801"/>
    </source>
</evidence>
<sequence>MPMTGPRPNPSHPSYPPPPPDDSQYMPTAAYPAYDSPSYSSLNRPAFPSEVPSSQLPYPHQSSPESGTTLLEPLDPRFQRHPEGISGAQEIMRDYRRSQGMDEGDMGLLQPGSRDLPGQSQGNGNGQNAGGYGYGNPYDHEGYTDQPRAPSPSLGPWDSASQRSLPYHSTSNFPLPQPMHVPLSTTTGSGPKHSNKAPSYGGLSYIDEDGEYYHSDKARPASTTMGARDHDGVEMGLVGNPNYQSQQNPYGMKFAEYEESPYPYPPSQGSGGMKLRPPNKLYDMLLFPTGLDRLLALIGVKHGQYPVEQAIERKRRGLGGQRWPVAAWGLALAMTGIMVYELVANYQAMGSPIATKPTFNPMIGPSSEVLINLGARFPPCMKLVDDLPPSFQLACLNDTSNPPTTSCSLEEICGHGGFHGENPDQSWRFFVPIFLHVGIIHLLLNMLAQITAGAQVEREMGTIPFLIVYLAGGIYGFVLGGNFSRTGIPSVGASGALFATNACVLVDLVMHWRYEERPKLKAFFLALEFLIGFGIGYIPNAVDGLAHLGGWAIGILLGIILYPSISETKRHRYIIWGARVVALVSVILAFVLTIKNFYTDDPNAACEWCRYLSCIPTNSNQHCKGTGITVTETTNTKRSWDSL</sequence>
<evidence type="ECO:0000256" key="8">
    <source>
        <dbReference type="ARBA" id="ARBA00022989"/>
    </source>
</evidence>
<comment type="similarity">
    <text evidence="3 10">Belongs to the peptidase S54 family.</text>
</comment>
<dbReference type="Pfam" id="PF01694">
    <property type="entry name" value="Rhomboid"/>
    <property type="match status" value="1"/>
</dbReference>
<feature type="compositionally biased region" description="Basic and acidic residues" evidence="11">
    <location>
        <begin position="91"/>
        <end position="100"/>
    </location>
</feature>
<dbReference type="PANTHER" id="PTHR22936:SF69">
    <property type="entry name" value="RHOMBOID-LIKE PROTEIN"/>
    <property type="match status" value="1"/>
</dbReference>
<dbReference type="InterPro" id="IPR002610">
    <property type="entry name" value="Peptidase_S54_rhomboid-like"/>
</dbReference>
<dbReference type="EMBL" id="KV700135">
    <property type="protein sequence ID" value="OCF31391.1"/>
    <property type="molecule type" value="Genomic_DNA"/>
</dbReference>
<feature type="transmembrane region" description="Helical" evidence="10">
    <location>
        <begin position="323"/>
        <end position="343"/>
    </location>
</feature>
<dbReference type="InterPro" id="IPR035952">
    <property type="entry name" value="Rhomboid-like_sf"/>
</dbReference>
<evidence type="ECO:0000256" key="1">
    <source>
        <dbReference type="ARBA" id="ARBA00000156"/>
    </source>
</evidence>
<evidence type="ECO:0000256" key="2">
    <source>
        <dbReference type="ARBA" id="ARBA00004141"/>
    </source>
</evidence>
<dbReference type="SUPFAM" id="SSF144091">
    <property type="entry name" value="Rhomboid-like"/>
    <property type="match status" value="1"/>
</dbReference>
<dbReference type="InterPro" id="IPR022764">
    <property type="entry name" value="Peptidase_S54_rhomboid_dom"/>
</dbReference>
<evidence type="ECO:0000313" key="13">
    <source>
        <dbReference type="EMBL" id="OCF31391.1"/>
    </source>
</evidence>
<feature type="domain" description="Peptidase S54 rhomboid" evidence="12">
    <location>
        <begin position="424"/>
        <end position="563"/>
    </location>
</feature>
<evidence type="ECO:0000256" key="11">
    <source>
        <dbReference type="SAM" id="MobiDB-lite"/>
    </source>
</evidence>
<comment type="function">
    <text evidence="10">Serine protease involved in intramembrane proteolysis.</text>
</comment>
<keyword evidence="5 10" id="KW-0812">Transmembrane</keyword>
<comment type="subcellular location">
    <subcellularLocation>
        <location evidence="2 10">Membrane</location>
        <topology evidence="2 10">Multi-pass membrane protein</topology>
    </subcellularLocation>
</comment>